<dbReference type="Pfam" id="PF18709">
    <property type="entry name" value="DLP_helical"/>
    <property type="match status" value="1"/>
</dbReference>
<protein>
    <recommendedName>
        <fullName evidence="1">Dynamin-like helical domain-containing protein</fullName>
    </recommendedName>
</protein>
<sequence length="110" mass="12761">MAIAKGANGAPAFLGVAIEAWGSWEQYKREEAFRKSIAKMVEDFEKRRKELIGLINAEQFREQFFGKYLQLKDSVAQLQDSLKDCNERQQRFQAWRVEAQTIQAQFKALS</sequence>
<dbReference type="EMBL" id="VFET01000008">
    <property type="protein sequence ID" value="TWS04580.1"/>
    <property type="molecule type" value="Genomic_DNA"/>
</dbReference>
<keyword evidence="4" id="KW-1185">Reference proteome</keyword>
<dbReference type="OrthoDB" id="6402537at2"/>
<accession>A0A5C5QGU4</accession>
<dbReference type="Proteomes" id="UP000182858">
    <property type="component" value="Chromosome I"/>
</dbReference>
<feature type="domain" description="Dynamin-like helical" evidence="1">
    <location>
        <begin position="3"/>
        <end position="91"/>
    </location>
</feature>
<dbReference type="RefSeq" id="WP_010562582.1">
    <property type="nucleotide sequence ID" value="NZ_LT629689.1"/>
</dbReference>
<dbReference type="EMBL" id="LT629689">
    <property type="protein sequence ID" value="SDG29699.1"/>
    <property type="molecule type" value="Genomic_DNA"/>
</dbReference>
<name>A0A5C5QGU4_9PSED</name>
<proteinExistence type="predicted"/>
<gene>
    <name evidence="3" type="ORF">FIV36_11645</name>
    <name evidence="2" type="ORF">SAMN05216591_5571</name>
</gene>
<dbReference type="GeneID" id="78556876"/>
<evidence type="ECO:0000313" key="4">
    <source>
        <dbReference type="Proteomes" id="UP000182858"/>
    </source>
</evidence>
<evidence type="ECO:0000313" key="3">
    <source>
        <dbReference type="EMBL" id="TWS04580.1"/>
    </source>
</evidence>
<reference evidence="2 4" key="1">
    <citation type="submission" date="2016-10" db="EMBL/GenBank/DDBJ databases">
        <authorList>
            <person name="Varghese N."/>
            <person name="Submissions S."/>
        </authorList>
    </citation>
    <scope>NUCLEOTIDE SEQUENCE [LARGE SCALE GENOMIC DNA]</scope>
    <source>
        <strain evidence="2 4">DSM 17835</strain>
    </source>
</reference>
<dbReference type="AlphaFoldDB" id="A0A5C5QGU4"/>
<organism evidence="3 5">
    <name type="scientific">Pseudomonas extremaustralis</name>
    <dbReference type="NCBI Taxonomy" id="359110"/>
    <lineage>
        <taxon>Bacteria</taxon>
        <taxon>Pseudomonadati</taxon>
        <taxon>Pseudomonadota</taxon>
        <taxon>Gammaproteobacteria</taxon>
        <taxon>Pseudomonadales</taxon>
        <taxon>Pseudomonadaceae</taxon>
        <taxon>Pseudomonas</taxon>
    </lineage>
</organism>
<evidence type="ECO:0000259" key="1">
    <source>
        <dbReference type="Pfam" id="PF18709"/>
    </source>
</evidence>
<reference evidence="3 5" key="2">
    <citation type="submission" date="2019-06" db="EMBL/GenBank/DDBJ databases">
        <title>Pseudomonas bimorpha sp. nov. isolated from bovine raw milk and skim milk concentrate.</title>
        <authorList>
            <person name="Hofmann K."/>
            <person name="Huptas C."/>
            <person name="Doll E."/>
            <person name="Scherer S."/>
            <person name="Wenning M."/>
        </authorList>
    </citation>
    <scope>NUCLEOTIDE SEQUENCE [LARGE SCALE GENOMIC DNA]</scope>
    <source>
        <strain evidence="3 5">DSM 17835</strain>
    </source>
</reference>
<dbReference type="InterPro" id="IPR040576">
    <property type="entry name" value="DLP_helical"/>
</dbReference>
<evidence type="ECO:0000313" key="5">
    <source>
        <dbReference type="Proteomes" id="UP000317951"/>
    </source>
</evidence>
<dbReference type="Proteomes" id="UP000317951">
    <property type="component" value="Unassembled WGS sequence"/>
</dbReference>
<evidence type="ECO:0000313" key="2">
    <source>
        <dbReference type="EMBL" id="SDG29699.1"/>
    </source>
</evidence>